<dbReference type="Proteomes" id="UP001233999">
    <property type="component" value="Unassembled WGS sequence"/>
</dbReference>
<dbReference type="EMBL" id="JASPKZ010003886">
    <property type="protein sequence ID" value="KAJ9591120.1"/>
    <property type="molecule type" value="Genomic_DNA"/>
</dbReference>
<sequence length="66" mass="7677">KYTTEDHREETLLREKNSTKLKTDDQDIKGRGLKRHVFVLGTNSTLFCCRFQELFKILTLDGSTLS</sequence>
<evidence type="ECO:0000313" key="1">
    <source>
        <dbReference type="EMBL" id="KAJ9591120.1"/>
    </source>
</evidence>
<gene>
    <name evidence="1" type="ORF">L9F63_002341</name>
</gene>
<name>A0AAD8A2W1_DIPPU</name>
<accession>A0AAD8A2W1</accession>
<feature type="non-terminal residue" evidence="1">
    <location>
        <position position="66"/>
    </location>
</feature>
<comment type="caution">
    <text evidence="1">The sequence shown here is derived from an EMBL/GenBank/DDBJ whole genome shotgun (WGS) entry which is preliminary data.</text>
</comment>
<organism evidence="1 2">
    <name type="scientific">Diploptera punctata</name>
    <name type="common">Pacific beetle cockroach</name>
    <dbReference type="NCBI Taxonomy" id="6984"/>
    <lineage>
        <taxon>Eukaryota</taxon>
        <taxon>Metazoa</taxon>
        <taxon>Ecdysozoa</taxon>
        <taxon>Arthropoda</taxon>
        <taxon>Hexapoda</taxon>
        <taxon>Insecta</taxon>
        <taxon>Pterygota</taxon>
        <taxon>Neoptera</taxon>
        <taxon>Polyneoptera</taxon>
        <taxon>Dictyoptera</taxon>
        <taxon>Blattodea</taxon>
        <taxon>Blaberoidea</taxon>
        <taxon>Blaberidae</taxon>
        <taxon>Diplopterinae</taxon>
        <taxon>Diploptera</taxon>
    </lineage>
</organism>
<reference evidence="1" key="2">
    <citation type="submission" date="2023-05" db="EMBL/GenBank/DDBJ databases">
        <authorList>
            <person name="Fouks B."/>
        </authorList>
    </citation>
    <scope>NUCLEOTIDE SEQUENCE</scope>
    <source>
        <strain evidence="1">Stay&amp;Tobe</strain>
        <tissue evidence="1">Testes</tissue>
    </source>
</reference>
<protein>
    <submittedName>
        <fullName evidence="1">Uncharacterized protein</fullName>
    </submittedName>
</protein>
<evidence type="ECO:0000313" key="2">
    <source>
        <dbReference type="Proteomes" id="UP001233999"/>
    </source>
</evidence>
<proteinExistence type="predicted"/>
<reference evidence="1" key="1">
    <citation type="journal article" date="2023" name="IScience">
        <title>Live-bearing cockroach genome reveals convergent evolutionary mechanisms linked to viviparity in insects and beyond.</title>
        <authorList>
            <person name="Fouks B."/>
            <person name="Harrison M.C."/>
            <person name="Mikhailova A.A."/>
            <person name="Marchal E."/>
            <person name="English S."/>
            <person name="Carruthers M."/>
            <person name="Jennings E.C."/>
            <person name="Chiamaka E.L."/>
            <person name="Frigard R.A."/>
            <person name="Pippel M."/>
            <person name="Attardo G.M."/>
            <person name="Benoit J.B."/>
            <person name="Bornberg-Bauer E."/>
            <person name="Tobe S.S."/>
        </authorList>
    </citation>
    <scope>NUCLEOTIDE SEQUENCE</scope>
    <source>
        <strain evidence="1">Stay&amp;Tobe</strain>
    </source>
</reference>
<dbReference type="AlphaFoldDB" id="A0AAD8A2W1"/>
<feature type="non-terminal residue" evidence="1">
    <location>
        <position position="1"/>
    </location>
</feature>
<keyword evidence="2" id="KW-1185">Reference proteome</keyword>